<comment type="caution">
    <text evidence="1">The sequence shown here is derived from an EMBL/GenBank/DDBJ whole genome shotgun (WGS) entry which is preliminary data.</text>
</comment>
<organism evidence="1 2">
    <name type="scientific">Metabacillus idriensis</name>
    <dbReference type="NCBI Taxonomy" id="324768"/>
    <lineage>
        <taxon>Bacteria</taxon>
        <taxon>Bacillati</taxon>
        <taxon>Bacillota</taxon>
        <taxon>Bacilli</taxon>
        <taxon>Bacillales</taxon>
        <taxon>Bacillaceae</taxon>
        <taxon>Metabacillus</taxon>
    </lineage>
</organism>
<reference evidence="1 2" key="1">
    <citation type="submission" date="2019-11" db="EMBL/GenBank/DDBJ databases">
        <title>Bacillus idriensis genome.</title>
        <authorList>
            <person name="Konopka E.N."/>
            <person name="Newman J.D."/>
        </authorList>
    </citation>
    <scope>NUCLEOTIDE SEQUENCE [LARGE SCALE GENOMIC DNA]</scope>
    <source>
        <strain evidence="1 2">DSM 19097</strain>
    </source>
</reference>
<keyword evidence="2" id="KW-1185">Reference proteome</keyword>
<proteinExistence type="predicted"/>
<evidence type="ECO:0000313" key="2">
    <source>
        <dbReference type="Proteomes" id="UP000441585"/>
    </source>
</evidence>
<dbReference type="RefSeq" id="WP_154318015.1">
    <property type="nucleotide sequence ID" value="NZ_CAJGAA010000001.1"/>
</dbReference>
<protein>
    <submittedName>
        <fullName evidence="1">Methionyl-tRNA formyltransferase</fullName>
    </submittedName>
</protein>
<sequence length="78" mass="9186">MALIKANSAEKLIKSRNNIHKEVDWTYTNFKVNDKKYFQIDTYGSNDREMKGKISQSFQIDKEAAELLIDVLKREFDL</sequence>
<accession>A0A6I2M4G2</accession>
<dbReference type="GO" id="GO:0016740">
    <property type="term" value="F:transferase activity"/>
    <property type="evidence" value="ECO:0007669"/>
    <property type="project" value="UniProtKB-KW"/>
</dbReference>
<evidence type="ECO:0000313" key="1">
    <source>
        <dbReference type="EMBL" id="MRX53005.1"/>
    </source>
</evidence>
<dbReference type="EMBL" id="WKKF01000001">
    <property type="protein sequence ID" value="MRX53005.1"/>
    <property type="molecule type" value="Genomic_DNA"/>
</dbReference>
<name>A0A6I2M4G2_9BACI</name>
<gene>
    <name evidence="1" type="ORF">GJU41_03400</name>
</gene>
<dbReference type="Proteomes" id="UP000441585">
    <property type="component" value="Unassembled WGS sequence"/>
</dbReference>
<keyword evidence="1" id="KW-0808">Transferase</keyword>
<dbReference type="AlphaFoldDB" id="A0A6I2M4G2"/>